<dbReference type="EMBL" id="LXTW01000032">
    <property type="protein sequence ID" value="OBX83469.1"/>
    <property type="molecule type" value="Genomic_DNA"/>
</dbReference>
<protein>
    <submittedName>
        <fullName evidence="4">AAA family ATPase</fullName>
    </submittedName>
</protein>
<dbReference type="Pfam" id="PF13476">
    <property type="entry name" value="AAA_23"/>
    <property type="match status" value="1"/>
</dbReference>
<evidence type="ECO:0000259" key="2">
    <source>
        <dbReference type="Pfam" id="PF13476"/>
    </source>
</evidence>
<name>A0A1B8QJ23_MORNO</name>
<dbReference type="EMBL" id="CP065728">
    <property type="protein sequence ID" value="QPT43987.1"/>
    <property type="molecule type" value="Genomic_DNA"/>
</dbReference>
<dbReference type="Proteomes" id="UP000092575">
    <property type="component" value="Unassembled WGS sequence"/>
</dbReference>
<feature type="coiled-coil region" evidence="1">
    <location>
        <begin position="879"/>
        <end position="920"/>
    </location>
</feature>
<keyword evidence="1" id="KW-0175">Coiled coil</keyword>
<dbReference type="SUPFAM" id="SSF52540">
    <property type="entry name" value="P-loop containing nucleoside triphosphate hydrolases"/>
    <property type="match status" value="2"/>
</dbReference>
<feature type="coiled-coil region" evidence="1">
    <location>
        <begin position="437"/>
        <end position="482"/>
    </location>
</feature>
<dbReference type="PANTHER" id="PTHR32114:SF2">
    <property type="entry name" value="ABC TRANSPORTER ABCH.3"/>
    <property type="match status" value="1"/>
</dbReference>
<organism evidence="3 5">
    <name type="scientific">Moraxella nonliquefaciens</name>
    <dbReference type="NCBI Taxonomy" id="478"/>
    <lineage>
        <taxon>Bacteria</taxon>
        <taxon>Pseudomonadati</taxon>
        <taxon>Pseudomonadota</taxon>
        <taxon>Gammaproteobacteria</taxon>
        <taxon>Moraxellales</taxon>
        <taxon>Moraxellaceae</taxon>
        <taxon>Moraxella</taxon>
    </lineage>
</organism>
<reference evidence="4 6" key="2">
    <citation type="submission" date="2020-12" db="EMBL/GenBank/DDBJ databases">
        <title>FDA dAtabase for Regulatory Grade micrObial Sequences (FDA-ARGOS): Supporting development and validation of Infectious Disease Dx tests.</title>
        <authorList>
            <person name="Sproer C."/>
            <person name="Gronow S."/>
            <person name="Severitt S."/>
            <person name="Schroder I."/>
            <person name="Tallon L."/>
            <person name="Sadzewicz L."/>
            <person name="Zhao X."/>
            <person name="Boylan J."/>
            <person name="Ott S."/>
            <person name="Bowen H."/>
            <person name="Vavikolanu K."/>
            <person name="Mehta A."/>
            <person name="Aluvathingal J."/>
            <person name="Nadendla S."/>
            <person name="Lowell S."/>
            <person name="Myers T."/>
            <person name="Yan Y."/>
            <person name="Sichtig H."/>
        </authorList>
    </citation>
    <scope>NUCLEOTIDE SEQUENCE [LARGE SCALE GENOMIC DNA]</scope>
    <source>
        <strain evidence="4 6">FDAARGOS_869</strain>
    </source>
</reference>
<evidence type="ECO:0000313" key="4">
    <source>
        <dbReference type="EMBL" id="QPT43987.1"/>
    </source>
</evidence>
<sequence>MKILSLSFSNLNSLKGNWHIDFTDDAFINDGLFVITGQTGAGKTTILDAICLAIYGQTPRIKISNNQNELMSIDRGDCHSEVVLLMNEKMKDKLYRFSFEQRRAGKNPNGKLQSIKRQISLLTDLDDEGTIIETKANECDKKAIEIMRMNFEQFTRSVMLAQGNFCAFLKADVHKKGEILEQITGTHIYAKISQKVFDVHKQKKEELHQLKQKLGDIDIINDENFFALEQRMSDDDTRIKSTQTRLQQIDAIISWYLDHEQAQTHIAGHQADIETAQASILAFDKSAIRLRLANLAYELIPIYQEMTREKEMLANTHTALAHLQNTLPILEQEQQTQQAQKNSHHQILNAHKAQYEHALSLFKQVRTLDNIIAQNKLALDTINHTITKEKAMMADVKQTISQLQNQRSIHKTSLHAINERHQNMAHYPNIKQDLGMLSGHERELNTALAQLHQHTQKLHNQNHKLHQKNQEINHKRDELRIQKKHLTQCEHNHQILIGQISQLLQTSIKTSDINDDNLAHCGIHFQKKIHHIKELLRLVDTLSQHQHTCENLYKKIHESNTHLHDNAKQEQNTLSIINALNEQIAQEQNTLSTLQQHHDTQQELIILKKHHANLIENEPCPLCGSLTHPYTPNHPFVYDIDDSIKTAIAHTTQKIQTYKEDLHTQKETLANINSTKLYHTEKQQAFISQKDEITAHINHNYQIIIAQDIIQYAHHQLPKTLDKHEPEQINKTIDTLNHLIHQKLSQLTDNYDEYDKLQHNFIQKNQEIINLRQALDIITQDGKALKEHIEMIAEQIEETESAISHDKQRIHKLINAIHTKLMPYQKIISIDMDNMDNMDNNMDDNILHDNNKSLPTVICEYINKLTQISQHHDNYHTQKQQLESKLEHIQIHLNNEAKQLKNHQSKIDELSQEKTSLIQHHDSHTSKRKSLFGTDNVDDKETMLRQAMDESEQAFHESQESHQQSWQALLNLNEKISHHQSHISTLNKHIKELQNNFNKLLLDKGFKDTDEFLSACMNNDERLILQQTQQNLHYTLKQAHDNLNYWQHKLDDIISTKPDDKDLADILKDICQHNEPNDRLNHMTLCKLKQHKEQLQSHHYEQLTTFGEQRQAYINAKNDREKHASLVDLINQKQQDLVVWAKLDELIGSSEGNKYRNFVQGLTLELMLHHANDILSKMNSRYVLTHGDDKVNKNPLEINVIDTALGSEIRSTKNLSGGENFIVSLALALGLSHMSSENVSINSLFLDEGFGTLDDEVLDIALSVLSSLKDTGKMIGIISHVQSLKERISTQIHVKKIANGDSILLGLGTSLV</sequence>
<evidence type="ECO:0000313" key="6">
    <source>
        <dbReference type="Proteomes" id="UP000594834"/>
    </source>
</evidence>
<keyword evidence="6" id="KW-1185">Reference proteome</keyword>
<evidence type="ECO:0000313" key="3">
    <source>
        <dbReference type="EMBL" id="OBX83469.1"/>
    </source>
</evidence>
<dbReference type="InterPro" id="IPR038729">
    <property type="entry name" value="Rad50/SbcC_AAA"/>
</dbReference>
<dbReference type="Pfam" id="PF13558">
    <property type="entry name" value="SbcC_Walker_B"/>
    <property type="match status" value="1"/>
</dbReference>
<dbReference type="GO" id="GO:0016887">
    <property type="term" value="F:ATP hydrolysis activity"/>
    <property type="evidence" value="ECO:0007669"/>
    <property type="project" value="InterPro"/>
</dbReference>
<dbReference type="STRING" id="478.A7456_05450"/>
<feature type="domain" description="Rad50/SbcC-type AAA" evidence="2">
    <location>
        <begin position="5"/>
        <end position="216"/>
    </location>
</feature>
<dbReference type="Gene3D" id="3.40.50.300">
    <property type="entry name" value="P-loop containing nucleotide triphosphate hydrolases"/>
    <property type="match status" value="2"/>
</dbReference>
<gene>
    <name evidence="3" type="ORF">A7456_05450</name>
    <name evidence="4" type="ORF">I6G26_07870</name>
</gene>
<dbReference type="Proteomes" id="UP000594834">
    <property type="component" value="Chromosome"/>
</dbReference>
<evidence type="ECO:0000256" key="1">
    <source>
        <dbReference type="SAM" id="Coils"/>
    </source>
</evidence>
<dbReference type="RefSeq" id="WP_067009726.1">
    <property type="nucleotide sequence ID" value="NZ_CP065728.1"/>
</dbReference>
<reference evidence="3 5" key="1">
    <citation type="submission" date="2016-05" db="EMBL/GenBank/DDBJ databases">
        <title>Draft genome sequence of Moraxella nonliquefaciens CCUG 348T.</title>
        <authorList>
            <person name="Salva-Serra F."/>
            <person name="Engstrom-Jakobsson H."/>
            <person name="Thorell K."/>
            <person name="Gonzales-Siles L."/>
            <person name="Karlsson R."/>
            <person name="Boulund F."/>
            <person name="Engstrand L."/>
            <person name="Kristiansson E."/>
            <person name="Moore E."/>
        </authorList>
    </citation>
    <scope>NUCLEOTIDE SEQUENCE [LARGE SCALE GENOMIC DNA]</scope>
    <source>
        <strain evidence="3 5">CCUG 348</strain>
    </source>
</reference>
<dbReference type="InterPro" id="IPR027417">
    <property type="entry name" value="P-loop_NTPase"/>
</dbReference>
<accession>A0A1B8QJ23</accession>
<dbReference type="PANTHER" id="PTHR32114">
    <property type="entry name" value="ABC TRANSPORTER ABCH.3"/>
    <property type="match status" value="1"/>
</dbReference>
<evidence type="ECO:0000313" key="5">
    <source>
        <dbReference type="Proteomes" id="UP000092575"/>
    </source>
</evidence>
<proteinExistence type="predicted"/>
<dbReference type="GO" id="GO:0006302">
    <property type="term" value="P:double-strand break repair"/>
    <property type="evidence" value="ECO:0007669"/>
    <property type="project" value="InterPro"/>
</dbReference>
<feature type="coiled-coil region" evidence="1">
    <location>
        <begin position="976"/>
        <end position="1003"/>
    </location>
</feature>